<feature type="compositionally biased region" description="Polar residues" evidence="4">
    <location>
        <begin position="160"/>
        <end position="173"/>
    </location>
</feature>
<feature type="chain" id="PRO_5015054045" evidence="5">
    <location>
        <begin position="24"/>
        <end position="715"/>
    </location>
</feature>
<feature type="compositionally biased region" description="Polar residues" evidence="4">
    <location>
        <begin position="190"/>
        <end position="199"/>
    </location>
</feature>
<keyword evidence="2" id="KW-0539">Nucleus</keyword>
<evidence type="ECO:0000313" key="7">
    <source>
        <dbReference type="EMBL" id="SBO24028.1"/>
    </source>
</evidence>
<feature type="compositionally biased region" description="Basic and acidic residues" evidence="4">
    <location>
        <begin position="114"/>
        <end position="127"/>
    </location>
</feature>
<dbReference type="Pfam" id="PF12878">
    <property type="entry name" value="SICA_beta"/>
    <property type="match status" value="1"/>
</dbReference>
<feature type="compositionally biased region" description="Acidic residues" evidence="4">
    <location>
        <begin position="571"/>
        <end position="627"/>
    </location>
</feature>
<sequence length="715" mass="76689">MKSIWKIPFYLSLWNIIIYLNCAKVTNSTDLKTNLRNGFGQTGNLADHGEVEGHSNLKKLHGEGFSVQGNDIRGMDSSDTHSTEHATVSLPKADIDVSGPKVDIDVPDVNIEGPDAKLKGPKMKGDVDVSLPKVEGDLKGPEVDIKGPKVDIDAPDADAKNSQVSTDSNTSGELNPGPEAAGTVGGTTGSQGATHSGNIPSALPGNIVAADEGVLGGLVSGAGGVVPGVPGENGVPGVGTPAAAAAAAAAAAVAARGLGRSEVHLELETSQSTHYGSGSDGTLSKDSTPCKENALCKHLECILKEDGMKSKYLDSTGTLNWSTIENDVQTELGELLESISNTNEQAEKFCEQTDEENRRLNTKAKEACKHIARGLSHLYSIPENQNGKATKLFKQKMQCFLLNAYTNELFSRAQERKNPQCDIIAGIEYAFSKSKDIMENAQPQCKDVSGNSCFECKEESYDNCHIGKDKIEEEVDKLFKGKENEIKQTVEAICQEQKPQSPLAHGAHPSAAAIPGGVPDATGLVTPVPAGQPSVVPPSTSEHTSNENAAKLNILEEVNITEETKDINPKEEEELVEEEVQEDLEKEEEEESETEEGGETDSANYDDVDVEVDDDDEEEQDEIEDQEILQPITETQNSQENPTEQNNPADVGHKSLITEAMVHSAFAEEYKDNVKDKKAAEAFVNTLLDLLDGDNSTVDDAIKNLANDISQFMLK</sequence>
<dbReference type="EMBL" id="CWHQ02000009">
    <property type="protein sequence ID" value="SBO24028.1"/>
    <property type="molecule type" value="Genomic_DNA"/>
</dbReference>
<comment type="subcellular location">
    <subcellularLocation>
        <location evidence="1">Nucleus</location>
    </subcellularLocation>
</comment>
<dbReference type="GO" id="GO:0005737">
    <property type="term" value="C:cytoplasm"/>
    <property type="evidence" value="ECO:0007669"/>
    <property type="project" value="TreeGrafter"/>
</dbReference>
<keyword evidence="3" id="KW-0175">Coiled coil</keyword>
<dbReference type="Proteomes" id="UP000182128">
    <property type="component" value="Unassembled WGS sequence"/>
</dbReference>
<evidence type="ECO:0000256" key="2">
    <source>
        <dbReference type="ARBA" id="ARBA00023242"/>
    </source>
</evidence>
<dbReference type="AlphaFoldDB" id="A0A1A7VPM3"/>
<dbReference type="GO" id="GO:0043484">
    <property type="term" value="P:regulation of RNA splicing"/>
    <property type="evidence" value="ECO:0007669"/>
    <property type="project" value="TreeGrafter"/>
</dbReference>
<dbReference type="InterPro" id="IPR024285">
    <property type="entry name" value="SICA_extracell_b"/>
</dbReference>
<feature type="compositionally biased region" description="Basic and acidic residues" evidence="4">
    <location>
        <begin position="134"/>
        <end position="152"/>
    </location>
</feature>
<evidence type="ECO:0000313" key="8">
    <source>
        <dbReference type="EMBL" id="SBO26042.1"/>
    </source>
</evidence>
<dbReference type="EMBL" id="CWHR02000008">
    <property type="protein sequence ID" value="SBO26042.1"/>
    <property type="molecule type" value="Genomic_DNA"/>
</dbReference>
<keyword evidence="5" id="KW-0732">Signal</keyword>
<dbReference type="GO" id="GO:0005634">
    <property type="term" value="C:nucleus"/>
    <property type="evidence" value="ECO:0007669"/>
    <property type="project" value="UniProtKB-SubCell"/>
</dbReference>
<reference evidence="7" key="1">
    <citation type="submission" date="2016-05" db="EMBL/GenBank/DDBJ databases">
        <authorList>
            <person name="Lavstsen T."/>
            <person name="Jespersen J.S."/>
        </authorList>
    </citation>
    <scope>NUCLEOTIDE SEQUENCE [LARGE SCALE GENOMIC DNA]</scope>
</reference>
<proteinExistence type="predicted"/>
<dbReference type="InterPro" id="IPR052082">
    <property type="entry name" value="Myelin_sheath_structural"/>
</dbReference>
<feature type="domain" description="Schizont-infected cell agglutination extracellular beta" evidence="6">
    <location>
        <begin position="295"/>
        <end position="466"/>
    </location>
</feature>
<gene>
    <name evidence="7" type="ORF">PKNA1_C2_0620500</name>
    <name evidence="8" type="ORF">PKNA1_H1_0620500</name>
</gene>
<dbReference type="Proteomes" id="UP000182142">
    <property type="component" value="Unassembled WGS sequence"/>
</dbReference>
<feature type="compositionally biased region" description="Polar residues" evidence="4">
    <location>
        <begin position="632"/>
        <end position="648"/>
    </location>
</feature>
<accession>A0A1A7VPM3</accession>
<evidence type="ECO:0000256" key="4">
    <source>
        <dbReference type="SAM" id="MobiDB-lite"/>
    </source>
</evidence>
<evidence type="ECO:0000313" key="10">
    <source>
        <dbReference type="Proteomes" id="UP000182142"/>
    </source>
</evidence>
<feature type="signal peptide" evidence="5">
    <location>
        <begin position="1"/>
        <end position="23"/>
    </location>
</feature>
<evidence type="ECO:0000313" key="9">
    <source>
        <dbReference type="Proteomes" id="UP000182128"/>
    </source>
</evidence>
<feature type="compositionally biased region" description="Polar residues" evidence="4">
    <location>
        <begin position="537"/>
        <end position="548"/>
    </location>
</feature>
<evidence type="ECO:0000259" key="6">
    <source>
        <dbReference type="Pfam" id="PF12878"/>
    </source>
</evidence>
<evidence type="ECO:0000256" key="1">
    <source>
        <dbReference type="ARBA" id="ARBA00004123"/>
    </source>
</evidence>
<dbReference type="PANTHER" id="PTHR23348:SF41">
    <property type="entry name" value="NEUROBLAST DIFFERENTIATION-ASSOCIATED PROTEIN AHNAK"/>
    <property type="match status" value="1"/>
</dbReference>
<dbReference type="InterPro" id="IPR010784">
    <property type="entry name" value="Merozoite_SPAM"/>
</dbReference>
<dbReference type="PANTHER" id="PTHR23348">
    <property type="entry name" value="PERIAXIN/AHNAK"/>
    <property type="match status" value="1"/>
</dbReference>
<feature type="coiled-coil region" evidence="3">
    <location>
        <begin position="336"/>
        <end position="363"/>
    </location>
</feature>
<organism evidence="7 9">
    <name type="scientific">Plasmodium knowlesi (strain H)</name>
    <dbReference type="NCBI Taxonomy" id="5851"/>
    <lineage>
        <taxon>Eukaryota</taxon>
        <taxon>Sar</taxon>
        <taxon>Alveolata</taxon>
        <taxon>Apicomplexa</taxon>
        <taxon>Aconoidasida</taxon>
        <taxon>Haemosporida</taxon>
        <taxon>Plasmodiidae</taxon>
        <taxon>Plasmodium</taxon>
        <taxon>Plasmodium (Plasmodium)</taxon>
    </lineage>
</organism>
<reference evidence="9 10" key="2">
    <citation type="submission" date="2016-05" db="EMBL/GenBank/DDBJ databases">
        <authorList>
            <person name="Sharaf H."/>
        </authorList>
    </citation>
    <scope>NUCLEOTIDE SEQUENCE [LARGE SCALE GENOMIC DNA]</scope>
    <source>
        <strain evidence="9 10">H</strain>
    </source>
</reference>
<protein>
    <submittedName>
        <fullName evidence="7">SICAvar, type II</fullName>
    </submittedName>
</protein>
<name>A0A1A7VPM3_PLAKH</name>
<evidence type="ECO:0000256" key="5">
    <source>
        <dbReference type="SAM" id="SignalP"/>
    </source>
</evidence>
<dbReference type="Pfam" id="PF07133">
    <property type="entry name" value="Merozoite_SPAM"/>
    <property type="match status" value="1"/>
</dbReference>
<feature type="region of interest" description="Disordered" evidence="4">
    <location>
        <begin position="497"/>
        <end position="650"/>
    </location>
</feature>
<evidence type="ECO:0000256" key="3">
    <source>
        <dbReference type="SAM" id="Coils"/>
    </source>
</evidence>
<feature type="region of interest" description="Disordered" evidence="4">
    <location>
        <begin position="99"/>
        <end position="199"/>
    </location>
</feature>